<evidence type="ECO:0000259" key="12">
    <source>
        <dbReference type="Pfam" id="PF02866"/>
    </source>
</evidence>
<feature type="binding site" evidence="7">
    <location>
        <position position="18"/>
    </location>
    <ligand>
        <name>NAD(+)</name>
        <dbReference type="ChEBI" id="CHEBI:57540"/>
    </ligand>
</feature>
<dbReference type="CDD" id="cd05292">
    <property type="entry name" value="LDH_2"/>
    <property type="match status" value="1"/>
</dbReference>
<evidence type="ECO:0000256" key="6">
    <source>
        <dbReference type="ARBA" id="ARBA00049258"/>
    </source>
</evidence>
<proteinExistence type="inferred from homology"/>
<dbReference type="PIRSF" id="PIRSF000102">
    <property type="entry name" value="Lac_mal_DH"/>
    <property type="match status" value="1"/>
</dbReference>
<dbReference type="EMBL" id="VULR01000003">
    <property type="protein sequence ID" value="MSS42716.1"/>
    <property type="molecule type" value="Genomic_DNA"/>
</dbReference>
<feature type="transmembrane region" description="Helical" evidence="10">
    <location>
        <begin position="12"/>
        <end position="32"/>
    </location>
</feature>
<evidence type="ECO:0000259" key="11">
    <source>
        <dbReference type="Pfam" id="PF00056"/>
    </source>
</evidence>
<dbReference type="PANTHER" id="PTHR43128">
    <property type="entry name" value="L-2-HYDROXYCARBOXYLATE DEHYDROGENASE (NAD(P)(+))"/>
    <property type="match status" value="1"/>
</dbReference>
<dbReference type="InterPro" id="IPR022383">
    <property type="entry name" value="Lactate/malate_DH_C"/>
</dbReference>
<evidence type="ECO:0000256" key="3">
    <source>
        <dbReference type="ARBA" id="ARBA00012967"/>
    </source>
</evidence>
<protein>
    <recommendedName>
        <fullName evidence="3 7">L-lactate dehydrogenase</fullName>
        <shortName evidence="7">L-LDH</shortName>
        <ecNumber evidence="3 7">1.1.1.27</ecNumber>
    </recommendedName>
</protein>
<dbReference type="RefSeq" id="WP_154482986.1">
    <property type="nucleotide sequence ID" value="NZ_VULR01000003.1"/>
</dbReference>
<reference evidence="13 14" key="1">
    <citation type="submission" date="2019-08" db="EMBL/GenBank/DDBJ databases">
        <title>In-depth cultivation of the pig gut microbiome towards novel bacterial diversity and tailored functional studies.</title>
        <authorList>
            <person name="Wylensek D."/>
            <person name="Hitch T.C.A."/>
            <person name="Clavel T."/>
        </authorList>
    </citation>
    <scope>NUCLEOTIDE SEQUENCE [LARGE SCALE GENOMIC DNA]</scope>
    <source>
        <strain evidence="13 14">Med78-601-WT-4W-RMD-3</strain>
    </source>
</reference>
<dbReference type="InterPro" id="IPR011304">
    <property type="entry name" value="L-lactate_DH"/>
</dbReference>
<evidence type="ECO:0000256" key="1">
    <source>
        <dbReference type="ARBA" id="ARBA00004843"/>
    </source>
</evidence>
<dbReference type="Pfam" id="PF02866">
    <property type="entry name" value="Ldh_1_C"/>
    <property type="match status" value="1"/>
</dbReference>
<dbReference type="InterPro" id="IPR015955">
    <property type="entry name" value="Lactate_DH/Glyco_Ohase_4_C"/>
</dbReference>
<dbReference type="Proteomes" id="UP000462760">
    <property type="component" value="Unassembled WGS sequence"/>
</dbReference>
<evidence type="ECO:0000256" key="9">
    <source>
        <dbReference type="PIRSR" id="PIRSR000102-3"/>
    </source>
</evidence>
<name>A0A844FFJ5_9FIRM</name>
<feature type="binding site" evidence="7">
    <location>
        <begin position="152"/>
        <end position="155"/>
    </location>
    <ligand>
        <name>substrate</name>
    </ligand>
</feature>
<dbReference type="EC" id="1.1.1.27" evidence="3 7"/>
<dbReference type="OrthoDB" id="9802969at2"/>
<feature type="binding site" evidence="7">
    <location>
        <begin position="83"/>
        <end position="84"/>
    </location>
    <ligand>
        <name>NAD(+)</name>
        <dbReference type="ChEBI" id="CHEBI:57540"/>
    </ligand>
</feature>
<comment type="subunit">
    <text evidence="7">Homotetramer.</text>
</comment>
<dbReference type="HAMAP" id="MF_00488">
    <property type="entry name" value="Lactate_dehydrog"/>
    <property type="match status" value="1"/>
</dbReference>
<feature type="binding site" evidence="7">
    <location>
        <position position="44"/>
    </location>
    <ligand>
        <name>NAD(+)</name>
        <dbReference type="ChEBI" id="CHEBI:57540"/>
    </ligand>
</feature>
<comment type="caution">
    <text evidence="7">Lacks conserved residue(s) required for the propagation of feature annotation.</text>
</comment>
<dbReference type="InterPro" id="IPR001236">
    <property type="entry name" value="Lactate/malate_DH_N"/>
</dbReference>
<feature type="binding site" evidence="7 9">
    <location>
        <position position="39"/>
    </location>
    <ligand>
        <name>NAD(+)</name>
        <dbReference type="ChEBI" id="CHEBI:57540"/>
    </ligand>
</feature>
<dbReference type="SUPFAM" id="SSF51735">
    <property type="entry name" value="NAD(P)-binding Rossmann-fold domains"/>
    <property type="match status" value="1"/>
</dbReference>
<comment type="caution">
    <text evidence="13">The sequence shown here is derived from an EMBL/GenBank/DDBJ whole genome shotgun (WGS) entry which is preliminary data.</text>
</comment>
<dbReference type="GO" id="GO:0004459">
    <property type="term" value="F:L-lactate dehydrogenase (NAD+) activity"/>
    <property type="evidence" value="ECO:0007669"/>
    <property type="project" value="UniProtKB-UniRule"/>
</dbReference>
<feature type="binding site" evidence="7 9">
    <location>
        <begin position="122"/>
        <end position="124"/>
    </location>
    <ligand>
        <name>NAD(+)</name>
        <dbReference type="ChEBI" id="CHEBI:57540"/>
    </ligand>
</feature>
<dbReference type="InterPro" id="IPR036291">
    <property type="entry name" value="NAD(P)-bd_dom_sf"/>
</dbReference>
<evidence type="ECO:0000313" key="14">
    <source>
        <dbReference type="Proteomes" id="UP000462760"/>
    </source>
</evidence>
<feature type="binding site" evidence="9">
    <location>
        <position position="99"/>
    </location>
    <ligand>
        <name>NAD(+)</name>
        <dbReference type="ChEBI" id="CHEBI:57540"/>
    </ligand>
</feature>
<organism evidence="13 14">
    <name type="scientific">Anaerosalibacter bizertensis</name>
    <dbReference type="NCBI Taxonomy" id="932217"/>
    <lineage>
        <taxon>Bacteria</taxon>
        <taxon>Bacillati</taxon>
        <taxon>Bacillota</taxon>
        <taxon>Tissierellia</taxon>
        <taxon>Tissierellales</taxon>
        <taxon>Sporanaerobacteraceae</taxon>
        <taxon>Anaerosalibacter</taxon>
    </lineage>
</organism>
<feature type="binding site" evidence="7">
    <location>
        <position position="86"/>
    </location>
    <ligand>
        <name>substrate</name>
    </ligand>
</feature>
<gene>
    <name evidence="7" type="primary">ldh</name>
    <name evidence="13" type="ORF">FYJ27_03075</name>
</gene>
<keyword evidence="10" id="KW-1133">Transmembrane helix</keyword>
<feature type="binding site" evidence="7">
    <location>
        <position position="69"/>
    </location>
    <ligand>
        <name>NAD(+)</name>
        <dbReference type="ChEBI" id="CHEBI:57540"/>
    </ligand>
</feature>
<feature type="domain" description="Lactate/malate dehydrogenase C-terminal" evidence="12">
    <location>
        <begin position="149"/>
        <end position="312"/>
    </location>
</feature>
<evidence type="ECO:0000256" key="10">
    <source>
        <dbReference type="SAM" id="Phobius"/>
    </source>
</evidence>
<dbReference type="SUPFAM" id="SSF56327">
    <property type="entry name" value="LDH C-terminal domain-like"/>
    <property type="match status" value="1"/>
</dbReference>
<dbReference type="InterPro" id="IPR001557">
    <property type="entry name" value="L-lactate/malate_DH"/>
</dbReference>
<feature type="modified residue" description="Phosphotyrosine" evidence="7">
    <location>
        <position position="225"/>
    </location>
</feature>
<feature type="binding site" evidence="7">
    <location>
        <begin position="124"/>
        <end position="127"/>
    </location>
    <ligand>
        <name>substrate</name>
    </ligand>
</feature>
<keyword evidence="7" id="KW-0963">Cytoplasm</keyword>
<keyword evidence="10" id="KW-0812">Transmembrane</keyword>
<evidence type="ECO:0000256" key="2">
    <source>
        <dbReference type="ARBA" id="ARBA00006054"/>
    </source>
</evidence>
<keyword evidence="4 7" id="KW-0560">Oxidoreductase</keyword>
<dbReference type="UniPathway" id="UPA00554">
    <property type="reaction ID" value="UER00611"/>
</dbReference>
<comment type="function">
    <text evidence="7">Catalyzes the conversion of lactate to pyruvate.</text>
</comment>
<feature type="domain" description="Lactate/malate dehydrogenase N-terminal" evidence="11">
    <location>
        <begin position="8"/>
        <end position="146"/>
    </location>
</feature>
<comment type="catalytic activity">
    <reaction evidence="6 7">
        <text>(S)-lactate + NAD(+) = pyruvate + NADH + H(+)</text>
        <dbReference type="Rhea" id="RHEA:23444"/>
        <dbReference type="ChEBI" id="CHEBI:15361"/>
        <dbReference type="ChEBI" id="CHEBI:15378"/>
        <dbReference type="ChEBI" id="CHEBI:16651"/>
        <dbReference type="ChEBI" id="CHEBI:57540"/>
        <dbReference type="ChEBI" id="CHEBI:57945"/>
        <dbReference type="EC" id="1.1.1.27"/>
    </reaction>
</comment>
<accession>A0A844FFJ5</accession>
<sequence length="326" mass="35761">MIREKKGTKISIIGTGAVGATTAYSLIISGFATELVLVDVNKEKTEGEALDLSHGAGFIKPVNINAGEYKDTKDSDIVIVTAGAAQKPGETRLDLVNKNIQIFKGIIPEVVKYSPNCILLIVSNPVDILSYVAYKLSGFPKERVIGSGTVLDTSRLKYQIGKRFDVDARDIQTYIMGEHGDTEFVAWSLTNIQGISIDEYAKEFNYKYDDKFRRSVHENVKNAAYEVINRKGATFYAIALAVSRIVEAILGDEKSILPVSTLVEDYYGVDDIYLGVPAIVGRDGVEKALKVSLSEDEVKDFKSSAKTLQEVLYSSTSLDDLKEGCM</sequence>
<keyword evidence="10" id="KW-0472">Membrane</keyword>
<feature type="binding site" evidence="7">
    <location>
        <position position="234"/>
    </location>
    <ligand>
        <name>substrate</name>
    </ligand>
</feature>
<evidence type="ECO:0000256" key="4">
    <source>
        <dbReference type="ARBA" id="ARBA00023002"/>
    </source>
</evidence>
<keyword evidence="7" id="KW-0597">Phosphoprotein</keyword>
<feature type="binding site" evidence="7">
    <location>
        <position position="147"/>
    </location>
    <ligand>
        <name>NAD(+)</name>
        <dbReference type="ChEBI" id="CHEBI:57540"/>
    </ligand>
</feature>
<dbReference type="NCBIfam" id="TIGR01771">
    <property type="entry name" value="L-LDH-NAD"/>
    <property type="match status" value="1"/>
</dbReference>
<dbReference type="GO" id="GO:0006096">
    <property type="term" value="P:glycolytic process"/>
    <property type="evidence" value="ECO:0007669"/>
    <property type="project" value="UniProtKB-UniRule"/>
</dbReference>
<dbReference type="InterPro" id="IPR018177">
    <property type="entry name" value="L-lactate_DH_AS"/>
</dbReference>
<comment type="pathway">
    <text evidence="1 7">Fermentation; pyruvate fermentation to lactate; (S)-lactate from pyruvate: step 1/1.</text>
</comment>
<dbReference type="PROSITE" id="PS00064">
    <property type="entry name" value="L_LDH"/>
    <property type="match status" value="1"/>
</dbReference>
<evidence type="ECO:0000256" key="8">
    <source>
        <dbReference type="PIRSR" id="PIRSR000102-1"/>
    </source>
</evidence>
<evidence type="ECO:0000256" key="5">
    <source>
        <dbReference type="ARBA" id="ARBA00023027"/>
    </source>
</evidence>
<comment type="similarity">
    <text evidence="2 7">Belongs to the LDH/MDH superfamily. LDH family.</text>
</comment>
<dbReference type="AlphaFoldDB" id="A0A844FFJ5"/>
<dbReference type="GO" id="GO:0006089">
    <property type="term" value="P:lactate metabolic process"/>
    <property type="evidence" value="ECO:0007669"/>
    <property type="project" value="TreeGrafter"/>
</dbReference>
<feature type="binding site" evidence="9">
    <location>
        <begin position="14"/>
        <end position="19"/>
    </location>
    <ligand>
        <name>NAD(+)</name>
        <dbReference type="ChEBI" id="CHEBI:57540"/>
    </ligand>
</feature>
<keyword evidence="5 7" id="KW-0520">NAD</keyword>
<dbReference type="GO" id="GO:0005737">
    <property type="term" value="C:cytoplasm"/>
    <property type="evidence" value="ECO:0007669"/>
    <property type="project" value="UniProtKB-SubCell"/>
</dbReference>
<dbReference type="PANTHER" id="PTHR43128:SF16">
    <property type="entry name" value="L-LACTATE DEHYDROGENASE"/>
    <property type="match status" value="1"/>
</dbReference>
<dbReference type="Gene3D" id="3.40.50.720">
    <property type="entry name" value="NAD(P)-binding Rossmann-like Domain"/>
    <property type="match status" value="1"/>
</dbReference>
<comment type="subcellular location">
    <subcellularLocation>
        <location evidence="7">Cytoplasm</location>
    </subcellularLocation>
</comment>
<dbReference type="Pfam" id="PF00056">
    <property type="entry name" value="Ldh_1_N"/>
    <property type="match status" value="1"/>
</dbReference>
<dbReference type="NCBIfam" id="NF000824">
    <property type="entry name" value="PRK00066.1"/>
    <property type="match status" value="1"/>
</dbReference>
<evidence type="ECO:0000313" key="13">
    <source>
        <dbReference type="EMBL" id="MSS42716.1"/>
    </source>
</evidence>
<feature type="binding site" evidence="7">
    <location>
        <position position="92"/>
    </location>
    <ligand>
        <name>substrate</name>
    </ligand>
</feature>
<dbReference type="PRINTS" id="PR00086">
    <property type="entry name" value="LLDHDRGNASE"/>
</dbReference>
<dbReference type="FunFam" id="3.40.50.720:FF:000018">
    <property type="entry name" value="Malate dehydrogenase"/>
    <property type="match status" value="1"/>
</dbReference>
<dbReference type="NCBIfam" id="NF004863">
    <property type="entry name" value="PRK06223.1"/>
    <property type="match status" value="1"/>
</dbReference>
<feature type="active site" description="Proton acceptor" evidence="7 8">
    <location>
        <position position="179"/>
    </location>
</feature>
<evidence type="ECO:0000256" key="7">
    <source>
        <dbReference type="HAMAP-Rule" id="MF_00488"/>
    </source>
</evidence>
<dbReference type="Gene3D" id="3.90.110.10">
    <property type="entry name" value="Lactate dehydrogenase/glycoside hydrolase, family 4, C-terminal"/>
    <property type="match status" value="1"/>
</dbReference>